<dbReference type="InterPro" id="IPR001214">
    <property type="entry name" value="SET_dom"/>
</dbReference>
<feature type="region of interest" description="Disordered" evidence="1">
    <location>
        <begin position="49"/>
        <end position="77"/>
    </location>
</feature>
<organism evidence="4 5">
    <name type="scientific">Parathielavia appendiculata</name>
    <dbReference type="NCBI Taxonomy" id="2587402"/>
    <lineage>
        <taxon>Eukaryota</taxon>
        <taxon>Fungi</taxon>
        <taxon>Dikarya</taxon>
        <taxon>Ascomycota</taxon>
        <taxon>Pezizomycotina</taxon>
        <taxon>Sordariomycetes</taxon>
        <taxon>Sordariomycetidae</taxon>
        <taxon>Sordariales</taxon>
        <taxon>Chaetomiaceae</taxon>
        <taxon>Parathielavia</taxon>
    </lineage>
</organism>
<dbReference type="InterPro" id="IPR046341">
    <property type="entry name" value="SET_dom_sf"/>
</dbReference>
<feature type="signal peptide" evidence="2">
    <location>
        <begin position="1"/>
        <end position="18"/>
    </location>
</feature>
<dbReference type="GeneID" id="87833605"/>
<gene>
    <name evidence="4" type="ORF">N657DRAFT_686521</name>
</gene>
<dbReference type="PANTHER" id="PTHR47332">
    <property type="entry name" value="SET DOMAIN-CONTAINING PROTEIN 5"/>
    <property type="match status" value="1"/>
</dbReference>
<evidence type="ECO:0000256" key="2">
    <source>
        <dbReference type="SAM" id="SignalP"/>
    </source>
</evidence>
<proteinExistence type="predicted"/>
<evidence type="ECO:0000313" key="5">
    <source>
        <dbReference type="Proteomes" id="UP001302602"/>
    </source>
</evidence>
<dbReference type="AlphaFoldDB" id="A0AAN6UA22"/>
<reference evidence="4" key="1">
    <citation type="journal article" date="2023" name="Mol. Phylogenet. Evol.">
        <title>Genome-scale phylogeny and comparative genomics of the fungal order Sordariales.</title>
        <authorList>
            <person name="Hensen N."/>
            <person name="Bonometti L."/>
            <person name="Westerberg I."/>
            <person name="Brannstrom I.O."/>
            <person name="Guillou S."/>
            <person name="Cros-Aarteil S."/>
            <person name="Calhoun S."/>
            <person name="Haridas S."/>
            <person name="Kuo A."/>
            <person name="Mondo S."/>
            <person name="Pangilinan J."/>
            <person name="Riley R."/>
            <person name="LaButti K."/>
            <person name="Andreopoulos B."/>
            <person name="Lipzen A."/>
            <person name="Chen C."/>
            <person name="Yan M."/>
            <person name="Daum C."/>
            <person name="Ng V."/>
            <person name="Clum A."/>
            <person name="Steindorff A."/>
            <person name="Ohm R.A."/>
            <person name="Martin F."/>
            <person name="Silar P."/>
            <person name="Natvig D.O."/>
            <person name="Lalanne C."/>
            <person name="Gautier V."/>
            <person name="Ament-Velasquez S.L."/>
            <person name="Kruys A."/>
            <person name="Hutchinson M.I."/>
            <person name="Powell A.J."/>
            <person name="Barry K."/>
            <person name="Miller A.N."/>
            <person name="Grigoriev I.V."/>
            <person name="Debuchy R."/>
            <person name="Gladieux P."/>
            <person name="Hiltunen Thoren M."/>
            <person name="Johannesson H."/>
        </authorList>
    </citation>
    <scope>NUCLEOTIDE SEQUENCE</scope>
    <source>
        <strain evidence="4">CBS 731.68</strain>
    </source>
</reference>
<evidence type="ECO:0000256" key="1">
    <source>
        <dbReference type="SAM" id="MobiDB-lite"/>
    </source>
</evidence>
<keyword evidence="2" id="KW-0732">Signal</keyword>
<feature type="region of interest" description="Disordered" evidence="1">
    <location>
        <begin position="412"/>
        <end position="436"/>
    </location>
</feature>
<sequence>MQTFPLIIGLFVAGLTNAFQENIEKATSCSRSPLVREAQLVCSAPQAKRQRQTSFKDDTPGLWKKSDQRYQPPSDYKLPPSWKGPEKCFQEFCLFSNPNFGEGMSLITTSRIAYLASKAPVTSISGLQPTAYYEAEVPGKGAGLFANRTIHRGEIIFQRHPVLAIQSTPHLDLDPRVREELYQAAIDRLPQETRARFLRQVGTTMYDKAEKNAFRIFLDGSRKHSPHLGLFPEVSKINHDCRPNIHYRITDFTHTTVAVRDIHPGEELTVSYIYGKTLHADRQKQLHEWGFNCTCSQCTLPPLEIGASDNRIRQIKALENEIETLMAHPGGKGVKPEMGGKLVELYVAERLDAYLAPTYTRAALLYSMFGSEERARVFATEAMAALEREVGPQAKDIESMRRLAEDPKGHWSWGIKVTSGTGASEVGRNETRRSGK</sequence>
<feature type="domain" description="SET" evidence="3">
    <location>
        <begin position="125"/>
        <end position="273"/>
    </location>
</feature>
<feature type="chain" id="PRO_5043049578" evidence="2">
    <location>
        <begin position="19"/>
        <end position="436"/>
    </location>
</feature>
<dbReference type="Proteomes" id="UP001302602">
    <property type="component" value="Unassembled WGS sequence"/>
</dbReference>
<reference evidence="4" key="2">
    <citation type="submission" date="2023-05" db="EMBL/GenBank/DDBJ databases">
        <authorList>
            <consortium name="Lawrence Berkeley National Laboratory"/>
            <person name="Steindorff A."/>
            <person name="Hensen N."/>
            <person name="Bonometti L."/>
            <person name="Westerberg I."/>
            <person name="Brannstrom I.O."/>
            <person name="Guillou S."/>
            <person name="Cros-Aarteil S."/>
            <person name="Calhoun S."/>
            <person name="Haridas S."/>
            <person name="Kuo A."/>
            <person name="Mondo S."/>
            <person name="Pangilinan J."/>
            <person name="Riley R."/>
            <person name="Labutti K."/>
            <person name="Andreopoulos B."/>
            <person name="Lipzen A."/>
            <person name="Chen C."/>
            <person name="Yanf M."/>
            <person name="Daum C."/>
            <person name="Ng V."/>
            <person name="Clum A."/>
            <person name="Ohm R."/>
            <person name="Martin F."/>
            <person name="Silar P."/>
            <person name="Natvig D."/>
            <person name="Lalanne C."/>
            <person name="Gautier V."/>
            <person name="Ament-Velasquez S.L."/>
            <person name="Kruys A."/>
            <person name="Hutchinson M.I."/>
            <person name="Powell A.J."/>
            <person name="Barry K."/>
            <person name="Miller A.N."/>
            <person name="Grigoriev I.V."/>
            <person name="Debuchy R."/>
            <person name="Gladieux P."/>
            <person name="Thoren M.H."/>
            <person name="Johannesson H."/>
        </authorList>
    </citation>
    <scope>NUCLEOTIDE SEQUENCE</scope>
    <source>
        <strain evidence="4">CBS 731.68</strain>
    </source>
</reference>
<dbReference type="InterPro" id="IPR053185">
    <property type="entry name" value="SET_domain_protein"/>
</dbReference>
<dbReference type="Gene3D" id="2.170.270.10">
    <property type="entry name" value="SET domain"/>
    <property type="match status" value="1"/>
</dbReference>
<dbReference type="SUPFAM" id="SSF82199">
    <property type="entry name" value="SET domain"/>
    <property type="match status" value="1"/>
</dbReference>
<keyword evidence="5" id="KW-1185">Reference proteome</keyword>
<feature type="compositionally biased region" description="Basic and acidic residues" evidence="1">
    <location>
        <begin position="427"/>
        <end position="436"/>
    </location>
</feature>
<feature type="compositionally biased region" description="Basic and acidic residues" evidence="1">
    <location>
        <begin position="54"/>
        <end position="68"/>
    </location>
</feature>
<evidence type="ECO:0000259" key="3">
    <source>
        <dbReference type="PROSITE" id="PS50280"/>
    </source>
</evidence>
<dbReference type="Pfam" id="PF00856">
    <property type="entry name" value="SET"/>
    <property type="match status" value="1"/>
</dbReference>
<dbReference type="CDD" id="cd20071">
    <property type="entry name" value="SET_SMYD"/>
    <property type="match status" value="1"/>
</dbReference>
<name>A0AAN6UA22_9PEZI</name>
<comment type="caution">
    <text evidence="4">The sequence shown here is derived from an EMBL/GenBank/DDBJ whole genome shotgun (WGS) entry which is preliminary data.</text>
</comment>
<dbReference type="PANTHER" id="PTHR47332:SF6">
    <property type="entry name" value="SET DOMAIN-CONTAINING PROTEIN"/>
    <property type="match status" value="1"/>
</dbReference>
<dbReference type="PROSITE" id="PS50280">
    <property type="entry name" value="SET"/>
    <property type="match status" value="1"/>
</dbReference>
<dbReference type="SMART" id="SM00317">
    <property type="entry name" value="SET"/>
    <property type="match status" value="1"/>
</dbReference>
<dbReference type="EMBL" id="MU853223">
    <property type="protein sequence ID" value="KAK4129138.1"/>
    <property type="molecule type" value="Genomic_DNA"/>
</dbReference>
<protein>
    <submittedName>
        <fullName evidence="4">SET domain-containing protein</fullName>
    </submittedName>
</protein>
<accession>A0AAN6UA22</accession>
<dbReference type="RefSeq" id="XP_062652909.1">
    <property type="nucleotide sequence ID" value="XM_062796837.1"/>
</dbReference>
<evidence type="ECO:0000313" key="4">
    <source>
        <dbReference type="EMBL" id="KAK4129138.1"/>
    </source>
</evidence>